<organism evidence="2 3">
    <name type="scientific">Demequina lutea</name>
    <dbReference type="NCBI Taxonomy" id="431489"/>
    <lineage>
        <taxon>Bacteria</taxon>
        <taxon>Bacillati</taxon>
        <taxon>Actinomycetota</taxon>
        <taxon>Actinomycetes</taxon>
        <taxon>Micrococcales</taxon>
        <taxon>Demequinaceae</taxon>
        <taxon>Demequina</taxon>
    </lineage>
</organism>
<reference evidence="2 3" key="1">
    <citation type="submission" date="2020-07" db="EMBL/GenBank/DDBJ databases">
        <title>Sequencing the genomes of 1000 actinobacteria strains.</title>
        <authorList>
            <person name="Klenk H.-P."/>
        </authorList>
    </citation>
    <scope>NUCLEOTIDE SEQUENCE [LARGE SCALE GENOMIC DNA]</scope>
    <source>
        <strain evidence="2 3">DSM 19970</strain>
    </source>
</reference>
<dbReference type="OrthoDB" id="5147385at2"/>
<dbReference type="Pfam" id="PF07332">
    <property type="entry name" value="Phage_holin_3_6"/>
    <property type="match status" value="1"/>
</dbReference>
<proteinExistence type="predicted"/>
<comment type="caution">
    <text evidence="2">The sequence shown here is derived from an EMBL/GenBank/DDBJ whole genome shotgun (WGS) entry which is preliminary data.</text>
</comment>
<dbReference type="EMBL" id="JACBZO010000001">
    <property type="protein sequence ID" value="NYI40186.1"/>
    <property type="molecule type" value="Genomic_DNA"/>
</dbReference>
<keyword evidence="2" id="KW-0489">Methyltransferase</keyword>
<accession>A0A7Z0CGA5</accession>
<dbReference type="GO" id="GO:0032259">
    <property type="term" value="P:methylation"/>
    <property type="evidence" value="ECO:0007669"/>
    <property type="project" value="UniProtKB-KW"/>
</dbReference>
<evidence type="ECO:0000313" key="3">
    <source>
        <dbReference type="Proteomes" id="UP000547973"/>
    </source>
</evidence>
<dbReference type="GO" id="GO:0008168">
    <property type="term" value="F:methyltransferase activity"/>
    <property type="evidence" value="ECO:0007669"/>
    <property type="project" value="UniProtKB-KW"/>
</dbReference>
<dbReference type="RefSeq" id="WP_062074827.1">
    <property type="nucleotide sequence ID" value="NZ_BBRC01000004.1"/>
</dbReference>
<evidence type="ECO:0000256" key="1">
    <source>
        <dbReference type="SAM" id="Phobius"/>
    </source>
</evidence>
<gene>
    <name evidence="2" type="ORF">BKA03_000305</name>
</gene>
<dbReference type="Proteomes" id="UP000547973">
    <property type="component" value="Unassembled WGS sequence"/>
</dbReference>
<keyword evidence="1" id="KW-1133">Transmembrane helix</keyword>
<protein>
    <submittedName>
        <fullName evidence="2">Protein-S-isoprenylcysteine O-methyltransferase Ste14</fullName>
    </submittedName>
</protein>
<dbReference type="AlphaFoldDB" id="A0A7Z0CGA5"/>
<feature type="transmembrane region" description="Helical" evidence="1">
    <location>
        <begin position="79"/>
        <end position="102"/>
    </location>
</feature>
<evidence type="ECO:0000313" key="2">
    <source>
        <dbReference type="EMBL" id="NYI40186.1"/>
    </source>
</evidence>
<name>A0A7Z0CGA5_9MICO</name>
<sequence>MAAGFGKYVVNALVAATAGRVTGILRGELEDAKVEMQTKAKGLGIGAALVAVATTFLFFAIAVFLTAAVLGLAQVWPAWLAALVVGGTLLVIAGIFIAIGAAKINKNKDLRPERAIAHLTKFFAR</sequence>
<keyword evidence="1" id="KW-0472">Membrane</keyword>
<feature type="transmembrane region" description="Helical" evidence="1">
    <location>
        <begin position="43"/>
        <end position="73"/>
    </location>
</feature>
<keyword evidence="2" id="KW-0808">Transferase</keyword>
<dbReference type="InterPro" id="IPR009937">
    <property type="entry name" value="Phage_holin_3_6"/>
</dbReference>
<keyword evidence="3" id="KW-1185">Reference proteome</keyword>
<keyword evidence="1" id="KW-0812">Transmembrane</keyword>